<evidence type="ECO:0000256" key="9">
    <source>
        <dbReference type="PROSITE-ProRule" id="PRU00175"/>
    </source>
</evidence>
<keyword evidence="12" id="KW-1185">Reference proteome</keyword>
<dbReference type="InterPro" id="IPR029280">
    <property type="entry name" value="LNP1"/>
</dbReference>
<evidence type="ECO:0000256" key="10">
    <source>
        <dbReference type="SAM" id="MobiDB-lite"/>
    </source>
</evidence>
<dbReference type="GO" id="GO:0008270">
    <property type="term" value="F:zinc ion binding"/>
    <property type="evidence" value="ECO:0007669"/>
    <property type="project" value="UniProtKB-KW"/>
</dbReference>
<dbReference type="GO" id="GO:0016567">
    <property type="term" value="P:protein ubiquitination"/>
    <property type="evidence" value="ECO:0007669"/>
    <property type="project" value="TreeGrafter"/>
</dbReference>
<dbReference type="GO" id="GO:0061663">
    <property type="term" value="F:NEDD8 ligase activity"/>
    <property type="evidence" value="ECO:0007669"/>
    <property type="project" value="UniProtKB-EC"/>
</dbReference>
<evidence type="ECO:0000256" key="8">
    <source>
        <dbReference type="ARBA" id="ARBA00044971"/>
    </source>
</evidence>
<feature type="domain" description="RING-type" evidence="11">
    <location>
        <begin position="273"/>
        <end position="313"/>
    </location>
</feature>
<evidence type="ECO:0000256" key="2">
    <source>
        <dbReference type="ARBA" id="ARBA00005032"/>
    </source>
</evidence>
<proteinExistence type="predicted"/>
<dbReference type="GO" id="GO:0061630">
    <property type="term" value="F:ubiquitin protein ligase activity"/>
    <property type="evidence" value="ECO:0007669"/>
    <property type="project" value="TreeGrafter"/>
</dbReference>
<dbReference type="Proteomes" id="UP001318040">
    <property type="component" value="Chromosome 32"/>
</dbReference>
<accession>A0AAJ7X3L8</accession>
<dbReference type="GO" id="GO:0031461">
    <property type="term" value="C:cullin-RING ubiquitin ligase complex"/>
    <property type="evidence" value="ECO:0007669"/>
    <property type="project" value="UniProtKB-ARBA"/>
</dbReference>
<dbReference type="Pfam" id="PF12678">
    <property type="entry name" value="zf-rbx1"/>
    <property type="match status" value="1"/>
</dbReference>
<dbReference type="PANTHER" id="PTHR45969:SF69">
    <property type="entry name" value="FINGER DOMAIN PROTEIN, PUTATIVE (AFU_ORTHOLOGUE AFUA_3G12190)-RELATED"/>
    <property type="match status" value="1"/>
</dbReference>
<keyword evidence="6" id="KW-0862">Zinc</keyword>
<evidence type="ECO:0000313" key="12">
    <source>
        <dbReference type="Proteomes" id="UP001318040"/>
    </source>
</evidence>
<comment type="catalytic activity">
    <reaction evidence="7">
        <text>S-[NEDD8-protein]-yl-[E2 NEDD8-conjugating enzyme]-L-cysteine + [cullin]-L-lysine = [E2 NEDD8-conjugating enzyme]-L-cysteine + N(6)-[NEDD8-protein]-yl-[cullin]-L-lysine.</text>
        <dbReference type="EC" id="2.3.2.32"/>
    </reaction>
</comment>
<dbReference type="EC" id="2.3.2.32" evidence="8"/>
<keyword evidence="4 9" id="KW-0863">Zinc-finger</keyword>
<sequence>MLKQLGRGEDDTEDEDASFARWMGSFWGNRNRDAASAGSAGVAGPSSSSSSSSGRRSSVPCAVLQSKLPHGHRRRVSENAQQIFSHPEERLRTPSPQASSTLPGCSQKLFTHTFHPASQASSGFAAKEHGGQASWLASRGPWQPSGLQSEQDAASLRSKPQRLPISKRNSVSSLLEQPARGTLSQSERASSVRVGPVTRAASPLESPPDRCPSQQGLHVCDPRRGGGAPSRVSPEGGEHSLPPAPQSWKLVIMKKFGWWSKKPMSFDDLEEVCSVCKSVMRPGSVQQIWCSHRFHRKCIHGWLKRRWSCPTCQARAPPHGGQGAA</sequence>
<comment type="pathway">
    <text evidence="1">Protein modification; protein ubiquitination.</text>
</comment>
<comment type="pathway">
    <text evidence="2">Protein modification; protein neddylation.</text>
</comment>
<evidence type="ECO:0000256" key="4">
    <source>
        <dbReference type="ARBA" id="ARBA00022771"/>
    </source>
</evidence>
<dbReference type="Pfam" id="PF15419">
    <property type="entry name" value="LNP1"/>
    <property type="match status" value="1"/>
</dbReference>
<evidence type="ECO:0000256" key="6">
    <source>
        <dbReference type="ARBA" id="ARBA00022833"/>
    </source>
</evidence>
<evidence type="ECO:0000256" key="5">
    <source>
        <dbReference type="ARBA" id="ARBA00022786"/>
    </source>
</evidence>
<evidence type="ECO:0000256" key="3">
    <source>
        <dbReference type="ARBA" id="ARBA00022723"/>
    </source>
</evidence>
<dbReference type="AlphaFoldDB" id="A0AAJ7X3L8"/>
<evidence type="ECO:0000313" key="13">
    <source>
        <dbReference type="RefSeq" id="XP_032820279.1"/>
    </source>
</evidence>
<evidence type="ECO:0000259" key="11">
    <source>
        <dbReference type="PROSITE" id="PS50089"/>
    </source>
</evidence>
<organism evidence="12 13">
    <name type="scientific">Petromyzon marinus</name>
    <name type="common">Sea lamprey</name>
    <dbReference type="NCBI Taxonomy" id="7757"/>
    <lineage>
        <taxon>Eukaryota</taxon>
        <taxon>Metazoa</taxon>
        <taxon>Chordata</taxon>
        <taxon>Craniata</taxon>
        <taxon>Vertebrata</taxon>
        <taxon>Cyclostomata</taxon>
        <taxon>Hyperoartia</taxon>
        <taxon>Petromyzontiformes</taxon>
        <taxon>Petromyzontidae</taxon>
        <taxon>Petromyzon</taxon>
    </lineage>
</organism>
<dbReference type="InterPro" id="IPR001841">
    <property type="entry name" value="Znf_RING"/>
</dbReference>
<dbReference type="KEGG" id="pmrn:116948074"/>
<evidence type="ECO:0000256" key="1">
    <source>
        <dbReference type="ARBA" id="ARBA00004906"/>
    </source>
</evidence>
<name>A0AAJ7X3L8_PETMA</name>
<feature type="compositionally biased region" description="Low complexity" evidence="10">
    <location>
        <begin position="34"/>
        <end position="60"/>
    </location>
</feature>
<dbReference type="InterPro" id="IPR013083">
    <property type="entry name" value="Znf_RING/FYVE/PHD"/>
</dbReference>
<dbReference type="InterPro" id="IPR024766">
    <property type="entry name" value="Znf_RING_H2"/>
</dbReference>
<gene>
    <name evidence="13" type="primary">LOC116948074</name>
</gene>
<dbReference type="RefSeq" id="XP_032820279.1">
    <property type="nucleotide sequence ID" value="XM_032964388.1"/>
</dbReference>
<keyword evidence="3" id="KW-0479">Metal-binding</keyword>
<evidence type="ECO:0000256" key="7">
    <source>
        <dbReference type="ARBA" id="ARBA00044896"/>
    </source>
</evidence>
<dbReference type="SUPFAM" id="SSF57850">
    <property type="entry name" value="RING/U-box"/>
    <property type="match status" value="1"/>
</dbReference>
<feature type="compositionally biased region" description="Polar residues" evidence="10">
    <location>
        <begin position="94"/>
        <end position="105"/>
    </location>
</feature>
<reference evidence="13" key="1">
    <citation type="submission" date="2025-08" db="UniProtKB">
        <authorList>
            <consortium name="RefSeq"/>
        </authorList>
    </citation>
    <scope>IDENTIFICATION</scope>
    <source>
        <tissue evidence="13">Sperm</tissue>
    </source>
</reference>
<dbReference type="PROSITE" id="PS50089">
    <property type="entry name" value="ZF_RING_2"/>
    <property type="match status" value="1"/>
</dbReference>
<protein>
    <recommendedName>
        <fullName evidence="8">cullin-RING-type E3 NEDD8 transferase</fullName>
        <ecNumber evidence="8">2.3.2.32</ecNumber>
    </recommendedName>
</protein>
<dbReference type="SMART" id="SM00184">
    <property type="entry name" value="RING"/>
    <property type="match status" value="1"/>
</dbReference>
<dbReference type="PANTHER" id="PTHR45969">
    <property type="entry name" value="RING ZINC FINGER PROTEIN-RELATED"/>
    <property type="match status" value="1"/>
</dbReference>
<feature type="region of interest" description="Disordered" evidence="10">
    <location>
        <begin position="30"/>
        <end position="105"/>
    </location>
</feature>
<dbReference type="Gene3D" id="3.30.40.10">
    <property type="entry name" value="Zinc/RING finger domain, C3HC4 (zinc finger)"/>
    <property type="match status" value="1"/>
</dbReference>
<feature type="region of interest" description="Disordered" evidence="10">
    <location>
        <begin position="131"/>
        <end position="244"/>
    </location>
</feature>
<keyword evidence="5" id="KW-0833">Ubl conjugation pathway</keyword>